<evidence type="ECO:0000256" key="5">
    <source>
        <dbReference type="ARBA" id="ARBA00023136"/>
    </source>
</evidence>
<evidence type="ECO:0000256" key="4">
    <source>
        <dbReference type="ARBA" id="ARBA00022989"/>
    </source>
</evidence>
<keyword evidence="8" id="KW-0969">Cilium</keyword>
<keyword evidence="2" id="KW-1003">Cell membrane</keyword>
<keyword evidence="5 7" id="KW-0472">Membrane</keyword>
<dbReference type="Proteomes" id="UP001232445">
    <property type="component" value="Unassembled WGS sequence"/>
</dbReference>
<evidence type="ECO:0000256" key="1">
    <source>
        <dbReference type="ARBA" id="ARBA00004236"/>
    </source>
</evidence>
<reference evidence="8 9" key="1">
    <citation type="submission" date="2023-07" db="EMBL/GenBank/DDBJ databases">
        <title>Genomic Encyclopedia of Type Strains, Phase IV (KMG-IV): sequencing the most valuable type-strain genomes for metagenomic binning, comparative biology and taxonomic classification.</title>
        <authorList>
            <person name="Goeker M."/>
        </authorList>
    </citation>
    <scope>NUCLEOTIDE SEQUENCE [LARGE SCALE GENOMIC DNA]</scope>
    <source>
        <strain evidence="8 9">DSM 17740</strain>
    </source>
</reference>
<keyword evidence="4 7" id="KW-1133">Transmembrane helix</keyword>
<evidence type="ECO:0000256" key="7">
    <source>
        <dbReference type="SAM" id="Phobius"/>
    </source>
</evidence>
<dbReference type="EMBL" id="JAUSUQ010000001">
    <property type="protein sequence ID" value="MDQ0337275.1"/>
    <property type="molecule type" value="Genomic_DNA"/>
</dbReference>
<dbReference type="InterPro" id="IPR022781">
    <property type="entry name" value="Flagellar_biosynth_FliO"/>
</dbReference>
<comment type="subcellular location">
    <subcellularLocation>
        <location evidence="1">Cell membrane</location>
    </subcellularLocation>
</comment>
<evidence type="ECO:0000256" key="2">
    <source>
        <dbReference type="ARBA" id="ARBA00022475"/>
    </source>
</evidence>
<evidence type="ECO:0000256" key="3">
    <source>
        <dbReference type="ARBA" id="ARBA00022692"/>
    </source>
</evidence>
<accession>A0ABU0CP52</accession>
<sequence length="204" mass="23210">MGLCLLVVVACGITFVLAEGVQATSETTQVGETSEQIELPDQSKALGRMMIQVVVYTLLVIGLIVLFVRFLGKRQQKLGYHQLFQHMGGTSLGPNKSLQLIKVGDKIYLLGVSEQITLIKEIDDPAEIERIEADREKQQVFLQTPVLERWKYSLDQWRNQKEDSHFHSLLKRSLQNQQVMREQYQRHLHQGHSADVSGRGKKEG</sequence>
<keyword evidence="3 7" id="KW-0812">Transmembrane</keyword>
<comment type="caution">
    <text evidence="8">The sequence shown here is derived from an EMBL/GenBank/DDBJ whole genome shotgun (WGS) entry which is preliminary data.</text>
</comment>
<organism evidence="8 9">
    <name type="scientific">Caldalkalibacillus uzonensis</name>
    <dbReference type="NCBI Taxonomy" id="353224"/>
    <lineage>
        <taxon>Bacteria</taxon>
        <taxon>Bacillati</taxon>
        <taxon>Bacillota</taxon>
        <taxon>Bacilli</taxon>
        <taxon>Bacillales</taxon>
        <taxon>Bacillaceae</taxon>
        <taxon>Caldalkalibacillus</taxon>
    </lineage>
</organism>
<evidence type="ECO:0000256" key="6">
    <source>
        <dbReference type="SAM" id="MobiDB-lite"/>
    </source>
</evidence>
<feature type="transmembrane region" description="Helical" evidence="7">
    <location>
        <begin position="49"/>
        <end position="71"/>
    </location>
</feature>
<keyword evidence="8" id="KW-0966">Cell projection</keyword>
<feature type="region of interest" description="Disordered" evidence="6">
    <location>
        <begin position="185"/>
        <end position="204"/>
    </location>
</feature>
<dbReference type="Pfam" id="PF04347">
    <property type="entry name" value="FliO"/>
    <property type="match status" value="1"/>
</dbReference>
<gene>
    <name evidence="8" type="ORF">J2S00_000045</name>
</gene>
<evidence type="ECO:0000313" key="9">
    <source>
        <dbReference type="Proteomes" id="UP001232445"/>
    </source>
</evidence>
<keyword evidence="9" id="KW-1185">Reference proteome</keyword>
<keyword evidence="8" id="KW-0282">Flagellum</keyword>
<evidence type="ECO:0000313" key="8">
    <source>
        <dbReference type="EMBL" id="MDQ0337275.1"/>
    </source>
</evidence>
<protein>
    <submittedName>
        <fullName evidence="8">Flagellar protein FliO/FliZ</fullName>
    </submittedName>
</protein>
<name>A0ABU0CP52_9BACI</name>
<proteinExistence type="predicted"/>